<comment type="caution">
    <text evidence="3">The sequence shown here is derived from an EMBL/GenBank/DDBJ whole genome shotgun (WGS) entry which is preliminary data.</text>
</comment>
<sequence length="658" mass="74573">MTEQLRLKVGEWYEHHGERVRLVRTPNLTEVQVRDERGDLRTVPLFALGPVKQEASNVNAARPSRPLDSRAHAQALAGAEERMAVLESLVALPGGRASERVAEAAKRCEVHPSTIYRWLAAYDRSGSMEGLLRQPRQDQGKSRLPQAVEELMDRVIETKYLVPERPSLSSVYVLLRGEIERANRTHAAGEPELPTPSYETFRRRIGAVEQRKRVSRRYGHRAAEALDPILGHYPGATYPLAVVQIDHTPIDLELVDSIYRRPIGRPWLTLVMDVFSRAVLGFYISFDAPNAFSAGMALTHAILPKEIWLAGHQQVISGLVKNLRDELGGGDPDLQLSWPCWGKPVLVKMDNAREFRGKTLERALRWHGIDREFRPVKKPRYGGHVERLLGTFAREIQTLPGTTFSNPRARGDYDSEGKAALTLEAFETWLTAYILGIYHCRIHESLGKTPLQMWEDGLLIGTDDHPPTGVPERLGGDAANRLKMDFLPFFEGTVQRAGIRHDGLTYRSDVLRRHVGARHPDYPSRARVFQVSYDPRDISGVYFLDPDINRYFEVRCVQANFPSMSVWELKATRRFAKSQNIRLDNEIAIMNAYRLMQRLVDSEKAETKSIRAGAEKKRQRAKVETPAGVERMRAPSLSRSALNPFQHVGEIKPFDEVE</sequence>
<dbReference type="InterPro" id="IPR012337">
    <property type="entry name" value="RNaseH-like_sf"/>
</dbReference>
<keyword evidence="4" id="KW-1185">Reference proteome</keyword>
<evidence type="ECO:0000313" key="3">
    <source>
        <dbReference type="EMBL" id="GAA5512703.1"/>
    </source>
</evidence>
<evidence type="ECO:0000256" key="1">
    <source>
        <dbReference type="SAM" id="MobiDB-lite"/>
    </source>
</evidence>
<dbReference type="InterPro" id="IPR036397">
    <property type="entry name" value="RNaseH_sf"/>
</dbReference>
<dbReference type="SUPFAM" id="SSF53098">
    <property type="entry name" value="Ribonuclease H-like"/>
    <property type="match status" value="1"/>
</dbReference>
<gene>
    <name evidence="3" type="ORF">Dcar01_01421</name>
</gene>
<organism evidence="3 4">
    <name type="scientific">Deinococcus carri</name>
    <dbReference type="NCBI Taxonomy" id="1211323"/>
    <lineage>
        <taxon>Bacteria</taxon>
        <taxon>Thermotogati</taxon>
        <taxon>Deinococcota</taxon>
        <taxon>Deinococci</taxon>
        <taxon>Deinococcales</taxon>
        <taxon>Deinococcaceae</taxon>
        <taxon>Deinococcus</taxon>
    </lineage>
</organism>
<evidence type="ECO:0000313" key="4">
    <source>
        <dbReference type="Proteomes" id="UP001401887"/>
    </source>
</evidence>
<dbReference type="Proteomes" id="UP001401887">
    <property type="component" value="Unassembled WGS sequence"/>
</dbReference>
<feature type="domain" description="Integrase catalytic" evidence="2">
    <location>
        <begin position="235"/>
        <end position="458"/>
    </location>
</feature>
<dbReference type="InterPro" id="IPR001584">
    <property type="entry name" value="Integrase_cat-core"/>
</dbReference>
<accession>A0ABP9W827</accession>
<dbReference type="InterPro" id="IPR009057">
    <property type="entry name" value="Homeodomain-like_sf"/>
</dbReference>
<proteinExistence type="predicted"/>
<dbReference type="Pfam" id="PF09299">
    <property type="entry name" value="Mu-transpos_C"/>
    <property type="match status" value="1"/>
</dbReference>
<feature type="region of interest" description="Disordered" evidence="1">
    <location>
        <begin position="607"/>
        <end position="633"/>
    </location>
</feature>
<dbReference type="InterPro" id="IPR015378">
    <property type="entry name" value="Transposase-like_Mu_C"/>
</dbReference>
<evidence type="ECO:0000259" key="2">
    <source>
        <dbReference type="PROSITE" id="PS50994"/>
    </source>
</evidence>
<dbReference type="Pfam" id="PF13551">
    <property type="entry name" value="HTH_29"/>
    <property type="match status" value="1"/>
</dbReference>
<feature type="compositionally biased region" description="Basic and acidic residues" evidence="1">
    <location>
        <begin position="607"/>
        <end position="616"/>
    </location>
</feature>
<dbReference type="PROSITE" id="PS50994">
    <property type="entry name" value="INTEGRASE"/>
    <property type="match status" value="1"/>
</dbReference>
<dbReference type="Gene3D" id="3.30.420.10">
    <property type="entry name" value="Ribonuclease H-like superfamily/Ribonuclease H"/>
    <property type="match status" value="1"/>
</dbReference>
<name>A0ABP9W827_9DEIO</name>
<dbReference type="EMBL" id="BAABRP010000003">
    <property type="protein sequence ID" value="GAA5512703.1"/>
    <property type="molecule type" value="Genomic_DNA"/>
</dbReference>
<dbReference type="RefSeq" id="WP_345463030.1">
    <property type="nucleotide sequence ID" value="NZ_BAABRP010000003.1"/>
</dbReference>
<protein>
    <recommendedName>
        <fullName evidence="2">Integrase catalytic domain-containing protein</fullName>
    </recommendedName>
</protein>
<reference evidence="3 4" key="1">
    <citation type="submission" date="2024-02" db="EMBL/GenBank/DDBJ databases">
        <title>Deinococcus carri NBRC 110142.</title>
        <authorList>
            <person name="Ichikawa N."/>
            <person name="Katano-Makiyama Y."/>
            <person name="Hidaka K."/>
        </authorList>
    </citation>
    <scope>NUCLEOTIDE SEQUENCE [LARGE SCALE GENOMIC DNA]</scope>
    <source>
        <strain evidence="3 4">NBRC 110142</strain>
    </source>
</reference>
<dbReference type="SUPFAM" id="SSF46689">
    <property type="entry name" value="Homeodomain-like"/>
    <property type="match status" value="1"/>
</dbReference>